<dbReference type="PANTHER" id="PTHR42985">
    <property type="entry name" value="SODIUM-COUPLED MONOCARBOXYLATE TRANSPORTER"/>
    <property type="match status" value="1"/>
</dbReference>
<dbReference type="PROSITE" id="PS50283">
    <property type="entry name" value="NA_SOLUT_SYMP_3"/>
    <property type="match status" value="1"/>
</dbReference>
<comment type="subcellular location">
    <subcellularLocation>
        <location evidence="1">Cell membrane</location>
        <topology evidence="1">Multi-pass membrane protein</topology>
    </subcellularLocation>
</comment>
<keyword evidence="3" id="KW-0813">Transport</keyword>
<dbReference type="InterPro" id="IPR051163">
    <property type="entry name" value="Sodium:Solute_Symporter_SSF"/>
</dbReference>
<evidence type="ECO:0000256" key="13">
    <source>
        <dbReference type="SAM" id="Phobius"/>
    </source>
</evidence>
<feature type="transmembrane region" description="Helical" evidence="13">
    <location>
        <begin position="229"/>
        <end position="250"/>
    </location>
</feature>
<evidence type="ECO:0000256" key="4">
    <source>
        <dbReference type="ARBA" id="ARBA00022475"/>
    </source>
</evidence>
<gene>
    <name evidence="14" type="ORF">MNOR_LOCUS3607</name>
</gene>
<evidence type="ECO:0000256" key="1">
    <source>
        <dbReference type="ARBA" id="ARBA00004651"/>
    </source>
</evidence>
<feature type="transmembrane region" description="Helical" evidence="13">
    <location>
        <begin position="317"/>
        <end position="343"/>
    </location>
</feature>
<evidence type="ECO:0000313" key="15">
    <source>
        <dbReference type="Proteomes" id="UP001497623"/>
    </source>
</evidence>
<reference evidence="14 15" key="1">
    <citation type="submission" date="2024-05" db="EMBL/GenBank/DDBJ databases">
        <authorList>
            <person name="Wallberg A."/>
        </authorList>
    </citation>
    <scope>NUCLEOTIDE SEQUENCE [LARGE SCALE GENOMIC DNA]</scope>
</reference>
<evidence type="ECO:0000256" key="10">
    <source>
        <dbReference type="ARBA" id="ARBA00023201"/>
    </source>
</evidence>
<feature type="transmembrane region" description="Helical" evidence="13">
    <location>
        <begin position="6"/>
        <end position="26"/>
    </location>
</feature>
<dbReference type="Pfam" id="PF00474">
    <property type="entry name" value="SSF"/>
    <property type="match status" value="1"/>
</dbReference>
<feature type="transmembrane region" description="Helical" evidence="13">
    <location>
        <begin position="46"/>
        <end position="64"/>
    </location>
</feature>
<accession>A0AAV2PRY3</accession>
<feature type="region of interest" description="Disordered" evidence="12">
    <location>
        <begin position="567"/>
        <end position="595"/>
    </location>
</feature>
<evidence type="ECO:0000256" key="5">
    <source>
        <dbReference type="ARBA" id="ARBA00022692"/>
    </source>
</evidence>
<feature type="transmembrane region" description="Helical" evidence="13">
    <location>
        <begin position="510"/>
        <end position="529"/>
    </location>
</feature>
<comment type="similarity">
    <text evidence="2 11">Belongs to the sodium:solute symporter (SSF) (TC 2.A.21) family.</text>
</comment>
<feature type="transmembrane region" description="Helical" evidence="13">
    <location>
        <begin position="122"/>
        <end position="142"/>
    </location>
</feature>
<feature type="transmembrane region" description="Helical" evidence="13">
    <location>
        <begin position="271"/>
        <end position="297"/>
    </location>
</feature>
<feature type="transmembrane region" description="Helical" evidence="13">
    <location>
        <begin position="407"/>
        <end position="432"/>
    </location>
</feature>
<keyword evidence="9 13" id="KW-0472">Membrane</keyword>
<organism evidence="14 15">
    <name type="scientific">Meganyctiphanes norvegica</name>
    <name type="common">Northern krill</name>
    <name type="synonym">Thysanopoda norvegica</name>
    <dbReference type="NCBI Taxonomy" id="48144"/>
    <lineage>
        <taxon>Eukaryota</taxon>
        <taxon>Metazoa</taxon>
        <taxon>Ecdysozoa</taxon>
        <taxon>Arthropoda</taxon>
        <taxon>Crustacea</taxon>
        <taxon>Multicrustacea</taxon>
        <taxon>Malacostraca</taxon>
        <taxon>Eumalacostraca</taxon>
        <taxon>Eucarida</taxon>
        <taxon>Euphausiacea</taxon>
        <taxon>Euphausiidae</taxon>
        <taxon>Meganyctiphanes</taxon>
    </lineage>
</organism>
<dbReference type="InterPro" id="IPR038377">
    <property type="entry name" value="Na/Glc_symporter_sf"/>
</dbReference>
<comment type="caution">
    <text evidence="14">The sequence shown here is derived from an EMBL/GenBank/DDBJ whole genome shotgun (WGS) entry which is preliminary data.</text>
</comment>
<feature type="transmembrane region" description="Helical" evidence="13">
    <location>
        <begin position="76"/>
        <end position="101"/>
    </location>
</feature>
<proteinExistence type="inferred from homology"/>
<dbReference type="InterPro" id="IPR001734">
    <property type="entry name" value="Na/solute_symporter"/>
</dbReference>
<feature type="transmembrane region" description="Helical" evidence="13">
    <location>
        <begin position="154"/>
        <end position="174"/>
    </location>
</feature>
<feature type="transmembrane region" description="Helical" evidence="13">
    <location>
        <begin position="382"/>
        <end position="401"/>
    </location>
</feature>
<evidence type="ECO:0008006" key="16">
    <source>
        <dbReference type="Google" id="ProtNLM"/>
    </source>
</evidence>
<feature type="transmembrane region" description="Helical" evidence="13">
    <location>
        <begin position="439"/>
        <end position="458"/>
    </location>
</feature>
<dbReference type="GO" id="GO:0006814">
    <property type="term" value="P:sodium ion transport"/>
    <property type="evidence" value="ECO:0007669"/>
    <property type="project" value="UniProtKB-KW"/>
</dbReference>
<evidence type="ECO:0000256" key="11">
    <source>
        <dbReference type="RuleBase" id="RU362091"/>
    </source>
</evidence>
<keyword evidence="5 13" id="KW-0812">Transmembrane</keyword>
<keyword evidence="8" id="KW-0406">Ion transport</keyword>
<evidence type="ECO:0000256" key="2">
    <source>
        <dbReference type="ARBA" id="ARBA00006434"/>
    </source>
</evidence>
<evidence type="ECO:0000256" key="12">
    <source>
        <dbReference type="SAM" id="MobiDB-lite"/>
    </source>
</evidence>
<keyword evidence="15" id="KW-1185">Reference proteome</keyword>
<dbReference type="Proteomes" id="UP001497623">
    <property type="component" value="Unassembled WGS sequence"/>
</dbReference>
<feature type="transmembrane region" description="Helical" evidence="13">
    <location>
        <begin position="186"/>
        <end position="209"/>
    </location>
</feature>
<dbReference type="NCBIfam" id="TIGR00813">
    <property type="entry name" value="sss"/>
    <property type="match status" value="1"/>
</dbReference>
<protein>
    <recommendedName>
        <fullName evidence="16">Sodium-coupled monocarboxylate transporter 1</fullName>
    </recommendedName>
</protein>
<evidence type="ECO:0000256" key="9">
    <source>
        <dbReference type="ARBA" id="ARBA00023136"/>
    </source>
</evidence>
<dbReference type="AlphaFoldDB" id="A0AAV2PRY3"/>
<evidence type="ECO:0000256" key="7">
    <source>
        <dbReference type="ARBA" id="ARBA00023053"/>
    </source>
</evidence>
<dbReference type="Gene3D" id="1.20.1730.10">
    <property type="entry name" value="Sodium/glucose cotransporter"/>
    <property type="match status" value="1"/>
</dbReference>
<evidence type="ECO:0000256" key="8">
    <source>
        <dbReference type="ARBA" id="ARBA00023065"/>
    </source>
</evidence>
<sequence>MLGILDWVLFCLSLLVTVVIGVYQSYKGRNATTVEYLLGGRKLQPLPLAMSLMVGTISAITIFGNAGEMYAYGTQLWLMDLGMLLGMCFVAKFFMPVFYPLEMVSLYQYMQHRFGSRYLRAATALVQMTGGYMFMGFLLFPPSIALEYILGLDIIYNIIIMGVTCTIYSAFGGVKAVVYADVFQSLVMAAGVCAIIIQGSNAVGGLGAVWDISYHYGRIEFFNLSFDPFYRHTFWSTIIWGFFFSINAYGANQSQTQRAFSTGSVEKSQRVLYYGAFGMVLIRGLINLSGLVIFANYYKCDLLTTKQPPIDPTSSVLFYVLQRLVKIPGMTGLFAASIYAAVLSSISTQLNSMVALLWEDFLKDLPVFAGWDETRKGHMQKVLVLLSGVFAIAFGIGVSKIGNFLEALFSITGAVAGPMVGLFLVALFLPWVDIKGASVGFVISLFISLWITIGRIIYKEFPQYLPLSQEGCPGSNSNSTYIFPNGTDVIQTEQPRGSGIYGISYTLNPLLTSVSCIIIAIIVTACFGANRPADVDEPLINPLAWHFFANAKRPRCCKRIRRSVSRHSQDIASKDAEPSEKEHLQSNPEIHEMSNGVVDPDYLEAAQAADGVGAPIEWHIPALARNDK</sequence>
<evidence type="ECO:0000256" key="6">
    <source>
        <dbReference type="ARBA" id="ARBA00022989"/>
    </source>
</evidence>
<keyword evidence="4" id="KW-1003">Cell membrane</keyword>
<keyword evidence="10" id="KW-0739">Sodium transport</keyword>
<feature type="compositionally biased region" description="Basic and acidic residues" evidence="12">
    <location>
        <begin position="567"/>
        <end position="592"/>
    </location>
</feature>
<dbReference type="PANTHER" id="PTHR42985:SF40">
    <property type="entry name" value="LD47995P-RELATED"/>
    <property type="match status" value="1"/>
</dbReference>
<name>A0AAV2PRY3_MEGNR</name>
<evidence type="ECO:0000313" key="14">
    <source>
        <dbReference type="EMBL" id="CAL4063752.1"/>
    </source>
</evidence>
<evidence type="ECO:0000256" key="3">
    <source>
        <dbReference type="ARBA" id="ARBA00022448"/>
    </source>
</evidence>
<dbReference type="GO" id="GO:0015293">
    <property type="term" value="F:symporter activity"/>
    <property type="evidence" value="ECO:0007669"/>
    <property type="project" value="TreeGrafter"/>
</dbReference>
<keyword evidence="7" id="KW-0915">Sodium</keyword>
<dbReference type="EMBL" id="CAXKWB010001248">
    <property type="protein sequence ID" value="CAL4063752.1"/>
    <property type="molecule type" value="Genomic_DNA"/>
</dbReference>
<dbReference type="GO" id="GO:0005886">
    <property type="term" value="C:plasma membrane"/>
    <property type="evidence" value="ECO:0007669"/>
    <property type="project" value="UniProtKB-SubCell"/>
</dbReference>
<keyword evidence="6 13" id="KW-1133">Transmembrane helix</keyword>